<protein>
    <recommendedName>
        <fullName evidence="5">WD40 repeat-like protein</fullName>
    </recommendedName>
</protein>
<evidence type="ECO:0000256" key="1">
    <source>
        <dbReference type="SAM" id="Coils"/>
    </source>
</evidence>
<reference evidence="3" key="2">
    <citation type="submission" date="2021-10" db="EMBL/GenBank/DDBJ databases">
        <title>Phylogenomics reveals ancestral predisposition of the termite-cultivated fungus Termitomyces towards a domesticated lifestyle.</title>
        <authorList>
            <person name="Auxier B."/>
            <person name="Grum-Grzhimaylo A."/>
            <person name="Cardenas M.E."/>
            <person name="Lodge J.D."/>
            <person name="Laessoe T."/>
            <person name="Pedersen O."/>
            <person name="Smith M.E."/>
            <person name="Kuyper T.W."/>
            <person name="Franco-Molano E.A."/>
            <person name="Baroni T.J."/>
            <person name="Aanen D.K."/>
        </authorList>
    </citation>
    <scope>NUCLEOTIDE SEQUENCE</scope>
    <source>
        <strain evidence="3">AP01</strain>
        <tissue evidence="3">Mycelium</tissue>
    </source>
</reference>
<name>A0A9P7G6S1_9AGAR</name>
<accession>A0A9P7G6S1</accession>
<dbReference type="GO" id="GO:0000278">
    <property type="term" value="P:mitotic cell cycle"/>
    <property type="evidence" value="ECO:0007669"/>
    <property type="project" value="TreeGrafter"/>
</dbReference>
<dbReference type="Proteomes" id="UP000775547">
    <property type="component" value="Unassembled WGS sequence"/>
</dbReference>
<dbReference type="GO" id="GO:0007020">
    <property type="term" value="P:microtubule nucleation"/>
    <property type="evidence" value="ECO:0007669"/>
    <property type="project" value="TreeGrafter"/>
</dbReference>
<dbReference type="Gene3D" id="2.130.10.10">
    <property type="entry name" value="YVTN repeat-like/Quinoprotein amine dehydrogenase"/>
    <property type="match status" value="1"/>
</dbReference>
<dbReference type="SUPFAM" id="SSF50978">
    <property type="entry name" value="WD40 repeat-like"/>
    <property type="match status" value="2"/>
</dbReference>
<dbReference type="InterPro" id="IPR015943">
    <property type="entry name" value="WD40/YVTN_repeat-like_dom_sf"/>
</dbReference>
<feature type="region of interest" description="Disordered" evidence="2">
    <location>
        <begin position="408"/>
        <end position="660"/>
    </location>
</feature>
<dbReference type="GO" id="GO:0005737">
    <property type="term" value="C:cytoplasm"/>
    <property type="evidence" value="ECO:0007669"/>
    <property type="project" value="TreeGrafter"/>
</dbReference>
<dbReference type="InterPro" id="IPR001680">
    <property type="entry name" value="WD40_rpt"/>
</dbReference>
<feature type="compositionally biased region" description="Polar residues" evidence="2">
    <location>
        <begin position="308"/>
        <end position="320"/>
    </location>
</feature>
<feature type="compositionally biased region" description="Acidic residues" evidence="2">
    <location>
        <begin position="609"/>
        <end position="624"/>
    </location>
</feature>
<feature type="compositionally biased region" description="Low complexity" evidence="2">
    <location>
        <begin position="417"/>
        <end position="445"/>
    </location>
</feature>
<dbReference type="EMBL" id="JABCKV010000078">
    <property type="protein sequence ID" value="KAG5644241.1"/>
    <property type="molecule type" value="Genomic_DNA"/>
</dbReference>
<feature type="compositionally biased region" description="Polar residues" evidence="2">
    <location>
        <begin position="636"/>
        <end position="650"/>
    </location>
</feature>
<reference evidence="3" key="1">
    <citation type="submission" date="2020-07" db="EMBL/GenBank/DDBJ databases">
        <authorList>
            <person name="Nieuwenhuis M."/>
            <person name="Van De Peppel L.J.J."/>
        </authorList>
    </citation>
    <scope>NUCLEOTIDE SEQUENCE</scope>
    <source>
        <strain evidence="3">AP01</strain>
        <tissue evidence="3">Mycelium</tissue>
    </source>
</reference>
<sequence length="735" mass="78413">MLAISATGTLSLLDPSTLKKAPSSVSSCLSLVESTNSSVWAFDNSALFLASPQIIHKYVPSSNSLKDIYTSTDAEPISHIVCKDKATLIYSAGDKIHLLEGGAKITQTFESHKSSITSLSLSNDYTLLASTSSNAAHVHNLTRGSHTVLRGLALSGQTITTSVFHPHARTRLLLGTGKQLLVYDTTKPSGPLKTISLSEATSGDIVAVACSPFSKTLVAVATTGGSVGLLDLDKEKGLFRTLSVKVPLTSLEFSPEGASIYLGTENGKLLILDLRALDKPPKSIAISETGCRVETMSVQRKIKAGDATTRSTPAAKLTQSDARKPAVASKPAASPARARVARVGSTSASPARRLPSALSKESVISVKSTPKKPSTRVEKKVFSPVRDPLGNSAGDISVQLQTLDAVMDRKVTDRKPSVSSARSRLSSSPRTPMISTSISATSTRISAREPGAAEADPPRRARTVPSAASRTKVTSSSNLTVPDARDHVYSRPRAGSSASRTGSVATSASTILISTRSAHPGSCPSSSASRGAPSPSPAPRIVRTPSPDLPDINHDPVTPVPAAKRRTGGLGVLGLGTPEVDRWIRAGKGETVERRGKGKGKTVGFKSDGEDDISGGEESGEEEDAKEKERERERSLTMQVSPHRPSTSWEPSPLRQSGGGSAHELLRTIVKDVMFDFQRETRAEMTGLHLDLVRMGRGWKRELREIMEEYSGGMEELREENRRLREENERLRRGF</sequence>
<evidence type="ECO:0008006" key="5">
    <source>
        <dbReference type="Google" id="ProtNLM"/>
    </source>
</evidence>
<dbReference type="GO" id="GO:0036064">
    <property type="term" value="C:ciliary basal body"/>
    <property type="evidence" value="ECO:0007669"/>
    <property type="project" value="TreeGrafter"/>
</dbReference>
<dbReference type="GO" id="GO:0043015">
    <property type="term" value="F:gamma-tubulin binding"/>
    <property type="evidence" value="ECO:0007669"/>
    <property type="project" value="TreeGrafter"/>
</dbReference>
<evidence type="ECO:0000256" key="2">
    <source>
        <dbReference type="SAM" id="MobiDB-lite"/>
    </source>
</evidence>
<feature type="coiled-coil region" evidence="1">
    <location>
        <begin position="700"/>
        <end position="734"/>
    </location>
</feature>
<gene>
    <name evidence="3" type="ORF">DXG03_008836</name>
</gene>
<proteinExistence type="predicted"/>
<feature type="compositionally biased region" description="Low complexity" evidence="2">
    <location>
        <begin position="325"/>
        <end position="343"/>
    </location>
</feature>
<feature type="compositionally biased region" description="Polar residues" evidence="2">
    <location>
        <begin position="496"/>
        <end position="515"/>
    </location>
</feature>
<organism evidence="3 4">
    <name type="scientific">Asterophora parasitica</name>
    <dbReference type="NCBI Taxonomy" id="117018"/>
    <lineage>
        <taxon>Eukaryota</taxon>
        <taxon>Fungi</taxon>
        <taxon>Dikarya</taxon>
        <taxon>Basidiomycota</taxon>
        <taxon>Agaricomycotina</taxon>
        <taxon>Agaricomycetes</taxon>
        <taxon>Agaricomycetidae</taxon>
        <taxon>Agaricales</taxon>
        <taxon>Tricholomatineae</taxon>
        <taxon>Lyophyllaceae</taxon>
        <taxon>Asterophora</taxon>
    </lineage>
</organism>
<dbReference type="InterPro" id="IPR036322">
    <property type="entry name" value="WD40_repeat_dom_sf"/>
</dbReference>
<dbReference type="OrthoDB" id="1602884at2759"/>
<dbReference type="GO" id="GO:0005814">
    <property type="term" value="C:centriole"/>
    <property type="evidence" value="ECO:0007669"/>
    <property type="project" value="TreeGrafter"/>
</dbReference>
<dbReference type="SMART" id="SM00320">
    <property type="entry name" value="WD40"/>
    <property type="match status" value="3"/>
</dbReference>
<feature type="compositionally biased region" description="Basic and acidic residues" evidence="2">
    <location>
        <begin position="579"/>
        <end position="595"/>
    </location>
</feature>
<dbReference type="AlphaFoldDB" id="A0A9P7G6S1"/>
<feature type="compositionally biased region" description="Basic and acidic residues" evidence="2">
    <location>
        <begin position="625"/>
        <end position="635"/>
    </location>
</feature>
<keyword evidence="1" id="KW-0175">Coiled coil</keyword>
<dbReference type="PANTHER" id="PTHR44414:SF1">
    <property type="entry name" value="PROTEIN NEDD1"/>
    <property type="match status" value="1"/>
</dbReference>
<feature type="compositionally biased region" description="Polar residues" evidence="2">
    <location>
        <begin position="466"/>
        <end position="480"/>
    </location>
</feature>
<evidence type="ECO:0000313" key="4">
    <source>
        <dbReference type="Proteomes" id="UP000775547"/>
    </source>
</evidence>
<keyword evidence="4" id="KW-1185">Reference proteome</keyword>
<dbReference type="InterPro" id="IPR052818">
    <property type="entry name" value="NEDD1_Spindle_Assembly"/>
</dbReference>
<feature type="region of interest" description="Disordered" evidence="2">
    <location>
        <begin position="303"/>
        <end position="380"/>
    </location>
</feature>
<dbReference type="GO" id="GO:0000922">
    <property type="term" value="C:spindle pole"/>
    <property type="evidence" value="ECO:0007669"/>
    <property type="project" value="TreeGrafter"/>
</dbReference>
<comment type="caution">
    <text evidence="3">The sequence shown here is derived from an EMBL/GenBank/DDBJ whole genome shotgun (WGS) entry which is preliminary data.</text>
</comment>
<dbReference type="PANTHER" id="PTHR44414">
    <property type="entry name" value="PROTEIN NEDD1"/>
    <property type="match status" value="1"/>
</dbReference>
<evidence type="ECO:0000313" key="3">
    <source>
        <dbReference type="EMBL" id="KAG5644241.1"/>
    </source>
</evidence>
<feature type="compositionally biased region" description="Low complexity" evidence="2">
    <location>
        <begin position="516"/>
        <end position="533"/>
    </location>
</feature>